<feature type="transmembrane region" description="Helical" evidence="6">
    <location>
        <begin position="80"/>
        <end position="104"/>
    </location>
</feature>
<dbReference type="RefSeq" id="XP_025351854.1">
    <property type="nucleotide sequence ID" value="XM_025503045.1"/>
</dbReference>
<evidence type="ECO:0000256" key="5">
    <source>
        <dbReference type="SAM" id="MobiDB-lite"/>
    </source>
</evidence>
<evidence type="ECO:0000256" key="3">
    <source>
        <dbReference type="ARBA" id="ARBA00022989"/>
    </source>
</evidence>
<dbReference type="PANTHER" id="PTHR31465:SF1">
    <property type="entry name" value="PROTEIN RTA1-RELATED"/>
    <property type="match status" value="1"/>
</dbReference>
<gene>
    <name evidence="7" type="ORF">FA14DRAFT_89200</name>
</gene>
<dbReference type="Proteomes" id="UP000245771">
    <property type="component" value="Unassembled WGS sequence"/>
</dbReference>
<feature type="transmembrane region" description="Helical" evidence="6">
    <location>
        <begin position="132"/>
        <end position="153"/>
    </location>
</feature>
<organism evidence="7 8">
    <name type="scientific">Meira miltonrushii</name>
    <dbReference type="NCBI Taxonomy" id="1280837"/>
    <lineage>
        <taxon>Eukaryota</taxon>
        <taxon>Fungi</taxon>
        <taxon>Dikarya</taxon>
        <taxon>Basidiomycota</taxon>
        <taxon>Ustilaginomycotina</taxon>
        <taxon>Exobasidiomycetes</taxon>
        <taxon>Exobasidiales</taxon>
        <taxon>Brachybasidiaceae</taxon>
        <taxon>Meira</taxon>
    </lineage>
</organism>
<comment type="subcellular location">
    <subcellularLocation>
        <location evidence="1">Membrane</location>
        <topology evidence="1">Multi-pass membrane protein</topology>
    </subcellularLocation>
</comment>
<dbReference type="STRING" id="1280837.A0A316V265"/>
<evidence type="ECO:0000313" key="8">
    <source>
        <dbReference type="Proteomes" id="UP000245771"/>
    </source>
</evidence>
<dbReference type="GeneID" id="37024826"/>
<feature type="compositionally biased region" description="Basic and acidic residues" evidence="5">
    <location>
        <begin position="317"/>
        <end position="327"/>
    </location>
</feature>
<evidence type="ECO:0000256" key="6">
    <source>
        <dbReference type="SAM" id="Phobius"/>
    </source>
</evidence>
<keyword evidence="4 6" id="KW-0472">Membrane</keyword>
<dbReference type="AlphaFoldDB" id="A0A316V265"/>
<keyword evidence="3 6" id="KW-1133">Transmembrane helix</keyword>
<evidence type="ECO:0000256" key="2">
    <source>
        <dbReference type="ARBA" id="ARBA00022692"/>
    </source>
</evidence>
<dbReference type="EMBL" id="KZ819607">
    <property type="protein sequence ID" value="PWN31552.1"/>
    <property type="molecule type" value="Genomic_DNA"/>
</dbReference>
<feature type="compositionally biased region" description="Polar residues" evidence="5">
    <location>
        <begin position="303"/>
        <end position="316"/>
    </location>
</feature>
<name>A0A316V265_9BASI</name>
<evidence type="ECO:0000313" key="7">
    <source>
        <dbReference type="EMBL" id="PWN31552.1"/>
    </source>
</evidence>
<proteinExistence type="predicted"/>
<dbReference type="PANTHER" id="PTHR31465">
    <property type="entry name" value="PROTEIN RTA1-RELATED"/>
    <property type="match status" value="1"/>
</dbReference>
<feature type="transmembrane region" description="Helical" evidence="6">
    <location>
        <begin position="243"/>
        <end position="263"/>
    </location>
</feature>
<evidence type="ECO:0008006" key="9">
    <source>
        <dbReference type="Google" id="ProtNLM"/>
    </source>
</evidence>
<dbReference type="Pfam" id="PF04479">
    <property type="entry name" value="RTA1"/>
    <property type="match status" value="1"/>
</dbReference>
<evidence type="ECO:0000256" key="1">
    <source>
        <dbReference type="ARBA" id="ARBA00004141"/>
    </source>
</evidence>
<dbReference type="FunCoup" id="A0A316V265">
    <property type="interactions" value="24"/>
</dbReference>
<evidence type="ECO:0000256" key="4">
    <source>
        <dbReference type="ARBA" id="ARBA00023136"/>
    </source>
</evidence>
<keyword evidence="8" id="KW-1185">Reference proteome</keyword>
<feature type="transmembrane region" description="Helical" evidence="6">
    <location>
        <begin position="210"/>
        <end position="228"/>
    </location>
</feature>
<feature type="transmembrane region" description="Helical" evidence="6">
    <location>
        <begin position="165"/>
        <end position="189"/>
    </location>
</feature>
<feature type="transmembrane region" description="Helical" evidence="6">
    <location>
        <begin position="50"/>
        <end position="68"/>
    </location>
</feature>
<accession>A0A316V265</accession>
<protein>
    <recommendedName>
        <fullName evidence="9">RTA1-domain-containing protein</fullName>
    </recommendedName>
</protein>
<dbReference type="OrthoDB" id="3358017at2759"/>
<dbReference type="GO" id="GO:0016020">
    <property type="term" value="C:membrane"/>
    <property type="evidence" value="ECO:0007669"/>
    <property type="project" value="UniProtKB-SubCell"/>
</dbReference>
<feature type="transmembrane region" description="Helical" evidence="6">
    <location>
        <begin position="23"/>
        <end position="45"/>
    </location>
</feature>
<reference evidence="7 8" key="1">
    <citation type="journal article" date="2018" name="Mol. Biol. Evol.">
        <title>Broad Genomic Sampling Reveals a Smut Pathogenic Ancestry of the Fungal Clade Ustilaginomycotina.</title>
        <authorList>
            <person name="Kijpornyongpan T."/>
            <person name="Mondo S.J."/>
            <person name="Barry K."/>
            <person name="Sandor L."/>
            <person name="Lee J."/>
            <person name="Lipzen A."/>
            <person name="Pangilinan J."/>
            <person name="LaButti K."/>
            <person name="Hainaut M."/>
            <person name="Henrissat B."/>
            <person name="Grigoriev I.V."/>
            <person name="Spatafora J.W."/>
            <person name="Aime M.C."/>
        </authorList>
    </citation>
    <scope>NUCLEOTIDE SEQUENCE [LARGE SCALE GENOMIC DNA]</scope>
    <source>
        <strain evidence="7 8">MCA 3882</strain>
    </source>
</reference>
<dbReference type="InParanoid" id="A0A316V265"/>
<feature type="region of interest" description="Disordered" evidence="5">
    <location>
        <begin position="303"/>
        <end position="327"/>
    </location>
</feature>
<keyword evidence="2 6" id="KW-0812">Transmembrane</keyword>
<dbReference type="InterPro" id="IPR007568">
    <property type="entry name" value="RTA1"/>
</dbReference>
<sequence>MADRSVKAPGVPLDSILYYMPSFGGNIVIGTLFEVVAIFIFINLILRRDLWGLCLPIGALCQGLGFFLRVPLRNNPGSLGLYIVMDFFVVLSPACYFAFNYIWFGRLVQRIEEHMNFNLNRKHITFLPPKKFGKIFIISDVTTFFIQAAGGGLQASPSSKSLGSVIFLIGIIAQFASYIFFLILSLPFVRSLRGNSFDNYARQRISQLLPVLYFSSFWIIVRCVYRTVELAQGYGGYLSRNEAWLFGLDAAPLLLSIGVYIFAWPSAFVELKTSPYAKSKSVPWEMGSKSVQLQWNENTRLNSTDSEQGFTYPMQQKDQDEKTNFIQ</sequence>